<accession>A0A151RZ74</accession>
<evidence type="ECO:0000313" key="3">
    <source>
        <dbReference type="Proteomes" id="UP000075243"/>
    </source>
</evidence>
<dbReference type="AlphaFoldDB" id="A0A151RZ74"/>
<sequence length="108" mass="12716">MVLGLCESLWLKLLLQDLGYVHTCPIQLYCDNKVMHDIAHNSIQHDSMKHVEVNRFFIKEKLDENILELPNIRFEDKLTNILTKVMTNQIFGRLLDKLGMYDIHHLPT</sequence>
<evidence type="ECO:0000256" key="1">
    <source>
        <dbReference type="SAM" id="SignalP"/>
    </source>
</evidence>
<keyword evidence="3" id="KW-1185">Reference proteome</keyword>
<dbReference type="Gramene" id="C.cajan_31345.t">
    <property type="protein sequence ID" value="C.cajan_31345.t.cds1"/>
    <property type="gene ID" value="C.cajan_31345"/>
</dbReference>
<name>A0A151RZ74_CAJCA</name>
<gene>
    <name evidence="2" type="ORF">KK1_030498</name>
</gene>
<feature type="chain" id="PRO_5007588203" evidence="1">
    <location>
        <begin position="24"/>
        <end position="108"/>
    </location>
</feature>
<keyword evidence="1" id="KW-0732">Signal</keyword>
<feature type="signal peptide" evidence="1">
    <location>
        <begin position="1"/>
        <end position="23"/>
    </location>
</feature>
<dbReference type="EMBL" id="KQ483515">
    <property type="protein sequence ID" value="KYP47863.1"/>
    <property type="molecule type" value="Genomic_DNA"/>
</dbReference>
<evidence type="ECO:0000313" key="2">
    <source>
        <dbReference type="EMBL" id="KYP47863.1"/>
    </source>
</evidence>
<dbReference type="STRING" id="3821.A0A151RZ74"/>
<proteinExistence type="predicted"/>
<reference evidence="2" key="1">
    <citation type="journal article" date="2012" name="Nat. Biotechnol.">
        <title>Draft genome sequence of pigeonpea (Cajanus cajan), an orphan legume crop of resource-poor farmers.</title>
        <authorList>
            <person name="Varshney R.K."/>
            <person name="Chen W."/>
            <person name="Li Y."/>
            <person name="Bharti A.K."/>
            <person name="Saxena R.K."/>
            <person name="Schlueter J.A."/>
            <person name="Donoghue M.T."/>
            <person name="Azam S."/>
            <person name="Fan G."/>
            <person name="Whaley A.M."/>
            <person name="Farmer A.D."/>
            <person name="Sheridan J."/>
            <person name="Iwata A."/>
            <person name="Tuteja R."/>
            <person name="Penmetsa R.V."/>
            <person name="Wu W."/>
            <person name="Upadhyaya H.D."/>
            <person name="Yang S.P."/>
            <person name="Shah T."/>
            <person name="Saxena K.B."/>
            <person name="Michael T."/>
            <person name="McCombie W.R."/>
            <person name="Yang B."/>
            <person name="Zhang G."/>
            <person name="Yang H."/>
            <person name="Wang J."/>
            <person name="Spillane C."/>
            <person name="Cook D.R."/>
            <person name="May G.D."/>
            <person name="Xu X."/>
            <person name="Jackson S.A."/>
        </authorList>
    </citation>
    <scope>NUCLEOTIDE SEQUENCE [LARGE SCALE GENOMIC DNA]</scope>
</reference>
<organism evidence="2 3">
    <name type="scientific">Cajanus cajan</name>
    <name type="common">Pigeon pea</name>
    <name type="synonym">Cajanus indicus</name>
    <dbReference type="NCBI Taxonomy" id="3821"/>
    <lineage>
        <taxon>Eukaryota</taxon>
        <taxon>Viridiplantae</taxon>
        <taxon>Streptophyta</taxon>
        <taxon>Embryophyta</taxon>
        <taxon>Tracheophyta</taxon>
        <taxon>Spermatophyta</taxon>
        <taxon>Magnoliopsida</taxon>
        <taxon>eudicotyledons</taxon>
        <taxon>Gunneridae</taxon>
        <taxon>Pentapetalae</taxon>
        <taxon>rosids</taxon>
        <taxon>fabids</taxon>
        <taxon>Fabales</taxon>
        <taxon>Fabaceae</taxon>
        <taxon>Papilionoideae</taxon>
        <taxon>50 kb inversion clade</taxon>
        <taxon>NPAAA clade</taxon>
        <taxon>indigoferoid/millettioid clade</taxon>
        <taxon>Phaseoleae</taxon>
        <taxon>Cajanus</taxon>
    </lineage>
</organism>
<protein>
    <submittedName>
        <fullName evidence="2">Copia protein</fullName>
    </submittedName>
</protein>
<dbReference type="Proteomes" id="UP000075243">
    <property type="component" value="Unassembled WGS sequence"/>
</dbReference>